<evidence type="ECO:0000313" key="2">
    <source>
        <dbReference type="EMBL" id="TNN42381.1"/>
    </source>
</evidence>
<dbReference type="Proteomes" id="UP000314294">
    <property type="component" value="Unassembled WGS sequence"/>
</dbReference>
<keyword evidence="3" id="KW-1185">Reference proteome</keyword>
<dbReference type="AlphaFoldDB" id="A0A4Z2FMX6"/>
<gene>
    <name evidence="2" type="primary">SLC39A11</name>
    <name evidence="2" type="ORF">EYF80_047446</name>
</gene>
<dbReference type="EMBL" id="SRLO01001040">
    <property type="protein sequence ID" value="TNN42381.1"/>
    <property type="molecule type" value="Genomic_DNA"/>
</dbReference>
<protein>
    <submittedName>
        <fullName evidence="2">Zinc transporter ZIP11</fullName>
    </submittedName>
</protein>
<evidence type="ECO:0000256" key="1">
    <source>
        <dbReference type="SAM" id="Phobius"/>
    </source>
</evidence>
<sequence length="113" mass="12045">MTPHTHPPGSGAMLEGYSPVSQALLGTLFTWGLTAAGAAMVFVFSGRQGFNPVEALIAVPCAGAAVLLMIRGRGHARPEEERELSIQSQSVGFPSVNPNMFLMTSGLERFWVQ</sequence>
<evidence type="ECO:0000313" key="3">
    <source>
        <dbReference type="Proteomes" id="UP000314294"/>
    </source>
</evidence>
<dbReference type="OrthoDB" id="262547at2759"/>
<keyword evidence="1" id="KW-1133">Transmembrane helix</keyword>
<keyword evidence="1" id="KW-0472">Membrane</keyword>
<proteinExistence type="predicted"/>
<organism evidence="2 3">
    <name type="scientific">Liparis tanakae</name>
    <name type="common">Tanaka's snailfish</name>
    <dbReference type="NCBI Taxonomy" id="230148"/>
    <lineage>
        <taxon>Eukaryota</taxon>
        <taxon>Metazoa</taxon>
        <taxon>Chordata</taxon>
        <taxon>Craniata</taxon>
        <taxon>Vertebrata</taxon>
        <taxon>Euteleostomi</taxon>
        <taxon>Actinopterygii</taxon>
        <taxon>Neopterygii</taxon>
        <taxon>Teleostei</taxon>
        <taxon>Neoteleostei</taxon>
        <taxon>Acanthomorphata</taxon>
        <taxon>Eupercaria</taxon>
        <taxon>Perciformes</taxon>
        <taxon>Cottioidei</taxon>
        <taxon>Cottales</taxon>
        <taxon>Liparidae</taxon>
        <taxon>Liparis</taxon>
    </lineage>
</organism>
<comment type="caution">
    <text evidence="2">The sequence shown here is derived from an EMBL/GenBank/DDBJ whole genome shotgun (WGS) entry which is preliminary data.</text>
</comment>
<keyword evidence="1" id="KW-0812">Transmembrane</keyword>
<reference evidence="2 3" key="1">
    <citation type="submission" date="2019-03" db="EMBL/GenBank/DDBJ databases">
        <title>First draft genome of Liparis tanakae, snailfish: a comprehensive survey of snailfish specific genes.</title>
        <authorList>
            <person name="Kim W."/>
            <person name="Song I."/>
            <person name="Jeong J.-H."/>
            <person name="Kim D."/>
            <person name="Kim S."/>
            <person name="Ryu S."/>
            <person name="Song J.Y."/>
            <person name="Lee S.K."/>
        </authorList>
    </citation>
    <scope>NUCLEOTIDE SEQUENCE [LARGE SCALE GENOMIC DNA]</scope>
    <source>
        <tissue evidence="2">Muscle</tissue>
    </source>
</reference>
<name>A0A4Z2FMX6_9TELE</name>
<accession>A0A4Z2FMX6</accession>
<feature type="transmembrane region" description="Helical" evidence="1">
    <location>
        <begin position="23"/>
        <end position="44"/>
    </location>
</feature>